<comment type="caution">
    <text evidence="1">The sequence shown here is derived from an EMBL/GenBank/DDBJ whole genome shotgun (WGS) entry which is preliminary data.</text>
</comment>
<dbReference type="Proteomes" id="UP001458880">
    <property type="component" value="Unassembled WGS sequence"/>
</dbReference>
<dbReference type="PANTHER" id="PTHR36688:SF1">
    <property type="entry name" value="ENDONUCLEASE_EXONUCLEASE_PHOSPHATASE DOMAIN-CONTAINING PROTEIN"/>
    <property type="match status" value="1"/>
</dbReference>
<keyword evidence="2" id="KW-1185">Reference proteome</keyword>
<dbReference type="InterPro" id="IPR052560">
    <property type="entry name" value="RdDP_mobile_element"/>
</dbReference>
<proteinExistence type="predicted"/>
<dbReference type="PANTHER" id="PTHR36688">
    <property type="entry name" value="ENDO/EXONUCLEASE/PHOSPHATASE DOMAIN-CONTAINING PROTEIN"/>
    <property type="match status" value="1"/>
</dbReference>
<protein>
    <recommendedName>
        <fullName evidence="3">RNA-directed DNA polymerase from mobile element jockey</fullName>
    </recommendedName>
</protein>
<evidence type="ECO:0008006" key="3">
    <source>
        <dbReference type="Google" id="ProtNLM"/>
    </source>
</evidence>
<reference evidence="1 2" key="1">
    <citation type="journal article" date="2024" name="BMC Genomics">
        <title>De novo assembly and annotation of Popillia japonica's genome with initial clues to its potential as an invasive pest.</title>
        <authorList>
            <person name="Cucini C."/>
            <person name="Boschi S."/>
            <person name="Funari R."/>
            <person name="Cardaioli E."/>
            <person name="Iannotti N."/>
            <person name="Marturano G."/>
            <person name="Paoli F."/>
            <person name="Bruttini M."/>
            <person name="Carapelli A."/>
            <person name="Frati F."/>
            <person name="Nardi F."/>
        </authorList>
    </citation>
    <scope>NUCLEOTIDE SEQUENCE [LARGE SCALE GENOMIC DNA]</scope>
    <source>
        <strain evidence="1">DMR45628</strain>
    </source>
</reference>
<evidence type="ECO:0000313" key="1">
    <source>
        <dbReference type="EMBL" id="KAK9686491.1"/>
    </source>
</evidence>
<dbReference type="AlphaFoldDB" id="A0AAW1IBF2"/>
<evidence type="ECO:0000313" key="2">
    <source>
        <dbReference type="Proteomes" id="UP001458880"/>
    </source>
</evidence>
<gene>
    <name evidence="1" type="ORF">QE152_g37156</name>
</gene>
<dbReference type="EMBL" id="JASPKY010000701">
    <property type="protein sequence ID" value="KAK9686491.1"/>
    <property type="molecule type" value="Genomic_DNA"/>
</dbReference>
<sequence>MEILRDLFPYPTRETCEYRECIAEAPAFTTKELEEALSNMKSGKAPGLDAIPLEAIKEATKLNGAWILKVLNELIKTQTFPKDWKKKGIKNLAPYQTTETRRMEILRDLFPYPTRETCEYRECIAEAPAFTTKELEEALSNMKSGKAPGLDAIPLEAIKEPTKLNGAWILKVLNELIKRQTFPKDWKNAKIKEISEQRGQSWNPCYGTDKGDIRATGTELECAGDT</sequence>
<name>A0AAW1IBF2_POPJA</name>
<organism evidence="1 2">
    <name type="scientific">Popillia japonica</name>
    <name type="common">Japanese beetle</name>
    <dbReference type="NCBI Taxonomy" id="7064"/>
    <lineage>
        <taxon>Eukaryota</taxon>
        <taxon>Metazoa</taxon>
        <taxon>Ecdysozoa</taxon>
        <taxon>Arthropoda</taxon>
        <taxon>Hexapoda</taxon>
        <taxon>Insecta</taxon>
        <taxon>Pterygota</taxon>
        <taxon>Neoptera</taxon>
        <taxon>Endopterygota</taxon>
        <taxon>Coleoptera</taxon>
        <taxon>Polyphaga</taxon>
        <taxon>Scarabaeiformia</taxon>
        <taxon>Scarabaeidae</taxon>
        <taxon>Rutelinae</taxon>
        <taxon>Popillia</taxon>
    </lineage>
</organism>
<accession>A0AAW1IBF2</accession>